<sequence length="593" mass="66524">MSGDEKWTTVQRKKTKHQQLSGKRRYQWPASVVSYYVCNLPEGCSKQRLRKECCQFGRVVDVFISNKKSRSGETYGFVKYDDVKDKLMLERVLGKIKIGNRVLAANLERYDRNHREVKNTSGEQIGGGVNGNQHEVWGRLNWKTGDGIRNSEDSYAEILRRGTTPVKEEMKIEIGHFLPNYIEEWSSISLIGKAKDAETLDNLIAVLDNEDVPTPQLRFMGGLNAMMTFHDEDEAVVFNECLRNRFDIFEKIEHWRAFEWKQDRVITLKIYGVPPPLWGDEVFDKIGSKYGKVIRRTGADGFDANLAFKKVRILTSNFESVDEVCSIHWGKSVFRCRVKESDEEWLPDFVRHQEGIIRSTASPVNPVGQTAEISSPSSPTVVGRNGNEILNKDLGDVDVEGRTDEKSTSLQERNSVPEKVLSLVSGDNRSVCSLPENRVQEVNDGVSLVSFGPVKVKSPKQIQEMFLEVGLGSNYSDGSVNSRRGPDLNENRSKSQLVSSGPVLRSRSRLGGSQNLQASSSSARAGKKGKGNSKPRIKDSSPIPNKPRKFSNQDDLEIEVEETIKMGNCVGVSMIDDEGKVAEVIVGDNYTCF</sequence>
<dbReference type="PROSITE" id="PS50102">
    <property type="entry name" value="RRM"/>
    <property type="match status" value="1"/>
</dbReference>
<dbReference type="SUPFAM" id="SSF54928">
    <property type="entry name" value="RNA-binding domain, RBD"/>
    <property type="match status" value="1"/>
</dbReference>
<dbReference type="InterPro" id="IPR035979">
    <property type="entry name" value="RBD_domain_sf"/>
</dbReference>
<evidence type="ECO:0000256" key="2">
    <source>
        <dbReference type="SAM" id="MobiDB-lite"/>
    </source>
</evidence>
<feature type="compositionally biased region" description="Polar residues" evidence="2">
    <location>
        <begin position="473"/>
        <end position="482"/>
    </location>
</feature>
<dbReference type="GO" id="GO:0003723">
    <property type="term" value="F:RNA binding"/>
    <property type="evidence" value="ECO:0007669"/>
    <property type="project" value="UniProtKB-UniRule"/>
</dbReference>
<reference evidence="4 5" key="1">
    <citation type="submission" date="2024-04" db="EMBL/GenBank/DDBJ databases">
        <title>The reference genome of an endangered Asteraceae, Deinandra increscens subsp. villosa, native to the Central Coast of California.</title>
        <authorList>
            <person name="Guilliams M."/>
            <person name="Hasenstab-Lehman K."/>
            <person name="Meyer R."/>
            <person name="Mcevoy S."/>
        </authorList>
    </citation>
    <scope>NUCLEOTIDE SEQUENCE [LARGE SCALE GENOMIC DNA]</scope>
    <source>
        <tissue evidence="4">Leaf</tissue>
    </source>
</reference>
<dbReference type="SMART" id="SM00360">
    <property type="entry name" value="RRM"/>
    <property type="match status" value="1"/>
</dbReference>
<feature type="compositionally biased region" description="Polar residues" evidence="2">
    <location>
        <begin position="361"/>
        <end position="380"/>
    </location>
</feature>
<comment type="caution">
    <text evidence="4">The sequence shown here is derived from an EMBL/GenBank/DDBJ whole genome shotgun (WGS) entry which is preliminary data.</text>
</comment>
<dbReference type="InterPro" id="IPR012677">
    <property type="entry name" value="Nucleotide-bd_a/b_plait_sf"/>
</dbReference>
<keyword evidence="5" id="KW-1185">Reference proteome</keyword>
<dbReference type="Pfam" id="PF00076">
    <property type="entry name" value="RRM_1"/>
    <property type="match status" value="1"/>
</dbReference>
<protein>
    <recommendedName>
        <fullName evidence="3">RRM domain-containing protein</fullName>
    </recommendedName>
</protein>
<dbReference type="CDD" id="cd00590">
    <property type="entry name" value="RRM_SF"/>
    <property type="match status" value="1"/>
</dbReference>
<accession>A0AAP0CGB7</accession>
<dbReference type="Gene3D" id="3.30.70.330">
    <property type="match status" value="1"/>
</dbReference>
<organism evidence="4 5">
    <name type="scientific">Deinandra increscens subsp. villosa</name>
    <dbReference type="NCBI Taxonomy" id="3103831"/>
    <lineage>
        <taxon>Eukaryota</taxon>
        <taxon>Viridiplantae</taxon>
        <taxon>Streptophyta</taxon>
        <taxon>Embryophyta</taxon>
        <taxon>Tracheophyta</taxon>
        <taxon>Spermatophyta</taxon>
        <taxon>Magnoliopsida</taxon>
        <taxon>eudicotyledons</taxon>
        <taxon>Gunneridae</taxon>
        <taxon>Pentapetalae</taxon>
        <taxon>asterids</taxon>
        <taxon>campanulids</taxon>
        <taxon>Asterales</taxon>
        <taxon>Asteraceae</taxon>
        <taxon>Asteroideae</taxon>
        <taxon>Heliantheae alliance</taxon>
        <taxon>Madieae</taxon>
        <taxon>Madiinae</taxon>
        <taxon>Deinandra</taxon>
    </lineage>
</organism>
<dbReference type="EMBL" id="JBCNJP010000027">
    <property type="protein sequence ID" value="KAK9053510.1"/>
    <property type="molecule type" value="Genomic_DNA"/>
</dbReference>
<keyword evidence="1" id="KW-0694">RNA-binding</keyword>
<dbReference type="InterPro" id="IPR000504">
    <property type="entry name" value="RRM_dom"/>
</dbReference>
<proteinExistence type="predicted"/>
<feature type="region of interest" description="Disordered" evidence="2">
    <location>
        <begin position="473"/>
        <end position="555"/>
    </location>
</feature>
<dbReference type="AlphaFoldDB" id="A0AAP0CGB7"/>
<name>A0AAP0CGB7_9ASTR</name>
<evidence type="ECO:0000259" key="3">
    <source>
        <dbReference type="PROSITE" id="PS50102"/>
    </source>
</evidence>
<evidence type="ECO:0000313" key="4">
    <source>
        <dbReference type="EMBL" id="KAK9053510.1"/>
    </source>
</evidence>
<feature type="region of interest" description="Disordered" evidence="2">
    <location>
        <begin position="361"/>
        <end position="387"/>
    </location>
</feature>
<evidence type="ECO:0000256" key="1">
    <source>
        <dbReference type="PROSITE-ProRule" id="PRU00176"/>
    </source>
</evidence>
<evidence type="ECO:0000313" key="5">
    <source>
        <dbReference type="Proteomes" id="UP001408789"/>
    </source>
</evidence>
<feature type="compositionally biased region" description="Basic and acidic residues" evidence="2">
    <location>
        <begin position="484"/>
        <end position="493"/>
    </location>
</feature>
<gene>
    <name evidence="4" type="ORF">SSX86_030144</name>
</gene>
<dbReference type="Proteomes" id="UP001408789">
    <property type="component" value="Unassembled WGS sequence"/>
</dbReference>
<feature type="compositionally biased region" description="Basic residues" evidence="2">
    <location>
        <begin position="525"/>
        <end position="535"/>
    </location>
</feature>
<feature type="domain" description="RRM" evidence="3">
    <location>
        <begin position="33"/>
        <end position="110"/>
    </location>
</feature>